<dbReference type="Proteomes" id="UP000682892">
    <property type="component" value="Unassembled WGS sequence"/>
</dbReference>
<dbReference type="SUPFAM" id="SSF54695">
    <property type="entry name" value="POZ domain"/>
    <property type="match status" value="1"/>
</dbReference>
<dbReference type="UniPathway" id="UPA00143"/>
<dbReference type="PhylomeDB" id="Q16S53"/>
<dbReference type="PANTHER" id="PTHR11165">
    <property type="entry name" value="SKP1"/>
    <property type="match status" value="1"/>
</dbReference>
<reference evidence="6" key="1">
    <citation type="submission" date="2005-10" db="EMBL/GenBank/DDBJ databases">
        <authorList>
            <person name="Loftus B.J."/>
            <person name="Nene V.M."/>
            <person name="Hannick L.I."/>
            <person name="Bidwell S."/>
            <person name="Haas B."/>
            <person name="Amedeo P."/>
            <person name="Orvis J."/>
            <person name="Wortman J.R."/>
            <person name="White O.R."/>
            <person name="Salzberg S."/>
            <person name="Shumway M."/>
            <person name="Koo H."/>
            <person name="Zhao Y."/>
            <person name="Holmes M."/>
            <person name="Miller J."/>
            <person name="Schatz M."/>
            <person name="Pop M."/>
            <person name="Pai G."/>
            <person name="Utterback T."/>
            <person name="Rogers Y.-H."/>
            <person name="Kravitz S."/>
            <person name="Fraser C.M."/>
        </authorList>
    </citation>
    <scope>NUCLEOTIDE SEQUENCE</scope>
    <source>
        <strain evidence="6">Liverpool</strain>
    </source>
</reference>
<dbReference type="SUPFAM" id="SSF81382">
    <property type="entry name" value="Skp1 dimerisation domain-like"/>
    <property type="match status" value="1"/>
</dbReference>
<evidence type="ECO:0000313" key="7">
    <source>
        <dbReference type="Proteomes" id="UP000682892"/>
    </source>
</evidence>
<dbReference type="InterPro" id="IPR016073">
    <property type="entry name" value="Skp1_comp_POZ"/>
</dbReference>
<dbReference type="Gene3D" id="3.30.710.10">
    <property type="entry name" value="Potassium Channel Kv1.1, Chain A"/>
    <property type="match status" value="1"/>
</dbReference>
<dbReference type="InterPro" id="IPR001232">
    <property type="entry name" value="SKP1-like"/>
</dbReference>
<evidence type="ECO:0000313" key="6">
    <source>
        <dbReference type="EMBL" id="EAT37301.1"/>
    </source>
</evidence>
<dbReference type="SMART" id="SM00512">
    <property type="entry name" value="Skp1"/>
    <property type="match status" value="1"/>
</dbReference>
<dbReference type="EMBL" id="CH477682">
    <property type="protein sequence ID" value="EAT37301.1"/>
    <property type="molecule type" value="Genomic_DNA"/>
</dbReference>
<dbReference type="PaxDb" id="7159-AAEL010692-PA"/>
<dbReference type="Pfam" id="PF01466">
    <property type="entry name" value="Skp1"/>
    <property type="match status" value="1"/>
</dbReference>
<evidence type="ECO:0000259" key="5">
    <source>
        <dbReference type="Pfam" id="PF03931"/>
    </source>
</evidence>
<protein>
    <submittedName>
        <fullName evidence="6">AAEL010692-PA</fullName>
    </submittedName>
</protein>
<dbReference type="STRING" id="7159.Q16S53"/>
<evidence type="ECO:0000259" key="4">
    <source>
        <dbReference type="Pfam" id="PF01466"/>
    </source>
</evidence>
<comment type="pathway">
    <text evidence="3">Protein modification; protein ubiquitination.</text>
</comment>
<organism evidence="6 7">
    <name type="scientific">Aedes aegypti</name>
    <name type="common">Yellowfever mosquito</name>
    <name type="synonym">Culex aegypti</name>
    <dbReference type="NCBI Taxonomy" id="7159"/>
    <lineage>
        <taxon>Eukaryota</taxon>
        <taxon>Metazoa</taxon>
        <taxon>Ecdysozoa</taxon>
        <taxon>Arthropoda</taxon>
        <taxon>Hexapoda</taxon>
        <taxon>Insecta</taxon>
        <taxon>Pterygota</taxon>
        <taxon>Neoptera</taxon>
        <taxon>Endopterygota</taxon>
        <taxon>Diptera</taxon>
        <taxon>Nematocera</taxon>
        <taxon>Culicoidea</taxon>
        <taxon>Culicidae</taxon>
        <taxon>Culicinae</taxon>
        <taxon>Aedini</taxon>
        <taxon>Aedes</taxon>
        <taxon>Stegomyia</taxon>
    </lineage>
</organism>
<dbReference type="InterPro" id="IPR011333">
    <property type="entry name" value="SKP1/BTB/POZ_sf"/>
</dbReference>
<sequence>MPFLKLQSNDGEIFKVDIQAAKCSNLLKVMLEGPNIEKDYDEVVPVPNVNATTLRKVLEWANYHKYDPPMEDDNRPVHICDWDREFLRVDKEILMELILAANYLVIKGLLDVTCVAVVDMIKETKPGRTRLMRNVFNIDDGFAAKEEARNSHRCREFEKEE</sequence>
<evidence type="ECO:0000256" key="2">
    <source>
        <dbReference type="ARBA" id="ARBA00022786"/>
    </source>
</evidence>
<gene>
    <name evidence="6" type="ORF">AaeL_AAEL010692</name>
</gene>
<dbReference type="CDD" id="cd18322">
    <property type="entry name" value="BTB_POZ_SKP1"/>
    <property type="match status" value="1"/>
</dbReference>
<dbReference type="HOGENOM" id="CLU_059252_7_0_1"/>
<feature type="domain" description="SKP1 component dimerisation" evidence="4">
    <location>
        <begin position="107"/>
        <end position="149"/>
    </location>
</feature>
<feature type="domain" description="SKP1 component POZ" evidence="5">
    <location>
        <begin position="2"/>
        <end position="65"/>
    </location>
</feature>
<reference evidence="6" key="3">
    <citation type="submission" date="2012-09" db="EMBL/GenBank/DDBJ databases">
        <authorList>
            <consortium name="VectorBase"/>
        </authorList>
    </citation>
    <scope>NUCLEOTIDE SEQUENCE</scope>
    <source>
        <strain evidence="6">Liverpool</strain>
    </source>
</reference>
<keyword evidence="2 3" id="KW-0833">Ubl conjugation pathway</keyword>
<proteinExistence type="inferred from homology"/>
<reference evidence="6" key="2">
    <citation type="journal article" date="2007" name="Science">
        <title>Genome sequence of Aedes aegypti, a major arbovirus vector.</title>
        <authorList>
            <person name="Nene V."/>
            <person name="Wortman J.R."/>
            <person name="Lawson D."/>
            <person name="Haas B."/>
            <person name="Kodira C."/>
            <person name="Tu Z.J."/>
            <person name="Loftus B."/>
            <person name="Xi Z."/>
            <person name="Megy K."/>
            <person name="Grabherr M."/>
            <person name="Ren Q."/>
            <person name="Zdobnov E.M."/>
            <person name="Lobo N.F."/>
            <person name="Campbell K.S."/>
            <person name="Brown S.E."/>
            <person name="Bonaldo M.F."/>
            <person name="Zhu J."/>
            <person name="Sinkins S.P."/>
            <person name="Hogenkamp D.G."/>
            <person name="Amedeo P."/>
            <person name="Arensburger P."/>
            <person name="Atkinson P.W."/>
            <person name="Bidwell S."/>
            <person name="Biedler J."/>
            <person name="Birney E."/>
            <person name="Bruggner R.V."/>
            <person name="Costas J."/>
            <person name="Coy M.R."/>
            <person name="Crabtree J."/>
            <person name="Crawford M."/>
            <person name="Debruyn B."/>
            <person name="Decaprio D."/>
            <person name="Eiglmeier K."/>
            <person name="Eisenstadt E."/>
            <person name="El-Dorry H."/>
            <person name="Gelbart W.M."/>
            <person name="Gomes S.L."/>
            <person name="Hammond M."/>
            <person name="Hannick L.I."/>
            <person name="Hogan J.R."/>
            <person name="Holmes M.H."/>
            <person name="Jaffe D."/>
            <person name="Johnston J.S."/>
            <person name="Kennedy R.C."/>
            <person name="Koo H."/>
            <person name="Kravitz S."/>
            <person name="Kriventseva E.V."/>
            <person name="Kulp D."/>
            <person name="Labutti K."/>
            <person name="Lee E."/>
            <person name="Li S."/>
            <person name="Lovin D.D."/>
            <person name="Mao C."/>
            <person name="Mauceli E."/>
            <person name="Menck C.F."/>
            <person name="Miller J.R."/>
            <person name="Montgomery P."/>
            <person name="Mori A."/>
            <person name="Nascimento A.L."/>
            <person name="Naveira H.F."/>
            <person name="Nusbaum C."/>
            <person name="O'leary S."/>
            <person name="Orvis J."/>
            <person name="Pertea M."/>
            <person name="Quesneville H."/>
            <person name="Reidenbach K.R."/>
            <person name="Rogers Y.H."/>
            <person name="Roth C.W."/>
            <person name="Schneider J.R."/>
            <person name="Schatz M."/>
            <person name="Shumway M."/>
            <person name="Stanke M."/>
            <person name="Stinson E.O."/>
            <person name="Tubio J.M."/>
            <person name="Vanzee J.P."/>
            <person name="Verjovski-Almeida S."/>
            <person name="Werner D."/>
            <person name="White O."/>
            <person name="Wyder S."/>
            <person name="Zeng Q."/>
            <person name="Zhao Q."/>
            <person name="Zhao Y."/>
            <person name="Hill C.A."/>
            <person name="Raikhel A.S."/>
            <person name="Soares M.B."/>
            <person name="Knudson D.L."/>
            <person name="Lee N.H."/>
            <person name="Galagan J."/>
            <person name="Salzberg S.L."/>
            <person name="Paulsen I.T."/>
            <person name="Dimopoulos G."/>
            <person name="Collins F.H."/>
            <person name="Birren B."/>
            <person name="Fraser-Liggett C.M."/>
            <person name="Severson D.W."/>
        </authorList>
    </citation>
    <scope>NUCLEOTIDE SEQUENCE [LARGE SCALE GENOMIC DNA]</scope>
    <source>
        <strain evidence="6">Liverpool</strain>
    </source>
</reference>
<dbReference type="Pfam" id="PF03931">
    <property type="entry name" value="Skp1_POZ"/>
    <property type="match status" value="1"/>
</dbReference>
<dbReference type="PIRSF" id="PIRSF028729">
    <property type="entry name" value="E3_ubiquit_lig_SCF_Skp"/>
    <property type="match status" value="1"/>
</dbReference>
<dbReference type="InterPro" id="IPR016897">
    <property type="entry name" value="SKP1"/>
</dbReference>
<dbReference type="eggNOG" id="KOG1724">
    <property type="taxonomic scope" value="Eukaryota"/>
</dbReference>
<dbReference type="GO" id="GO:0016567">
    <property type="term" value="P:protein ubiquitination"/>
    <property type="evidence" value="ECO:0007669"/>
    <property type="project" value="UniProtKB-UniPathway"/>
</dbReference>
<evidence type="ECO:0000256" key="1">
    <source>
        <dbReference type="ARBA" id="ARBA00009993"/>
    </source>
</evidence>
<dbReference type="GO" id="GO:0006511">
    <property type="term" value="P:ubiquitin-dependent protein catabolic process"/>
    <property type="evidence" value="ECO:0007669"/>
    <property type="project" value="InterPro"/>
</dbReference>
<dbReference type="InterPro" id="IPR016072">
    <property type="entry name" value="Skp1_comp_dimer"/>
</dbReference>
<dbReference type="OMA" id="ENEEYCA"/>
<name>Q16S53_AEDAE</name>
<dbReference type="VEuPathDB" id="VectorBase:AAEL009160"/>
<accession>Q16S53</accession>
<evidence type="ECO:0000256" key="3">
    <source>
        <dbReference type="PIRNR" id="PIRNR028729"/>
    </source>
</evidence>
<dbReference type="AlphaFoldDB" id="Q16S53"/>
<dbReference type="InterPro" id="IPR036296">
    <property type="entry name" value="SKP1-like_dim_sf"/>
</dbReference>
<comment type="similarity">
    <text evidence="1 3">Belongs to the SKP1 family.</text>
</comment>